<feature type="region of interest" description="Disordered" evidence="1">
    <location>
        <begin position="207"/>
        <end position="241"/>
    </location>
</feature>
<evidence type="ECO:0000313" key="2">
    <source>
        <dbReference type="EnsemblPlants" id="PGSC0003DMT400091844"/>
    </source>
</evidence>
<protein>
    <recommendedName>
        <fullName evidence="4">Polyprotein protein</fullName>
    </recommendedName>
</protein>
<feature type="region of interest" description="Disordered" evidence="1">
    <location>
        <begin position="62"/>
        <end position="87"/>
    </location>
</feature>
<reference evidence="3" key="1">
    <citation type="journal article" date="2011" name="Nature">
        <title>Genome sequence and analysis of the tuber crop potato.</title>
        <authorList>
            <consortium name="The Potato Genome Sequencing Consortium"/>
        </authorList>
    </citation>
    <scope>NUCLEOTIDE SEQUENCE [LARGE SCALE GENOMIC DNA]</scope>
    <source>
        <strain evidence="3">cv. DM1-3 516 R44</strain>
    </source>
</reference>
<evidence type="ECO:0000256" key="1">
    <source>
        <dbReference type="SAM" id="MobiDB-lite"/>
    </source>
</evidence>
<dbReference type="PaxDb" id="4113-PGSC0003DMT400091844"/>
<evidence type="ECO:0008006" key="4">
    <source>
        <dbReference type="Google" id="ProtNLM"/>
    </source>
</evidence>
<reference evidence="2" key="2">
    <citation type="submission" date="2015-06" db="UniProtKB">
        <authorList>
            <consortium name="EnsemblPlants"/>
        </authorList>
    </citation>
    <scope>IDENTIFICATION</scope>
    <source>
        <strain evidence="2">DM1-3 516 R44</strain>
    </source>
</reference>
<evidence type="ECO:0000313" key="3">
    <source>
        <dbReference type="Proteomes" id="UP000011115"/>
    </source>
</evidence>
<dbReference type="AlphaFoldDB" id="M1DNI8"/>
<name>M1DNI8_SOLTU</name>
<dbReference type="EnsemblPlants" id="PGSC0003DMT400091844">
    <property type="protein sequence ID" value="PGSC0003DMT400091844"/>
    <property type="gene ID" value="PGSC0003DMG400041415"/>
</dbReference>
<keyword evidence="3" id="KW-1185">Reference proteome</keyword>
<organism evidence="2 3">
    <name type="scientific">Solanum tuberosum</name>
    <name type="common">Potato</name>
    <dbReference type="NCBI Taxonomy" id="4113"/>
    <lineage>
        <taxon>Eukaryota</taxon>
        <taxon>Viridiplantae</taxon>
        <taxon>Streptophyta</taxon>
        <taxon>Embryophyta</taxon>
        <taxon>Tracheophyta</taxon>
        <taxon>Spermatophyta</taxon>
        <taxon>Magnoliopsida</taxon>
        <taxon>eudicotyledons</taxon>
        <taxon>Gunneridae</taxon>
        <taxon>Pentapetalae</taxon>
        <taxon>asterids</taxon>
        <taxon>lamiids</taxon>
        <taxon>Solanales</taxon>
        <taxon>Solanaceae</taxon>
        <taxon>Solanoideae</taxon>
        <taxon>Solaneae</taxon>
        <taxon>Solanum</taxon>
    </lineage>
</organism>
<dbReference type="Gramene" id="PGSC0003DMT400091844">
    <property type="protein sequence ID" value="PGSC0003DMT400091844"/>
    <property type="gene ID" value="PGSC0003DMG400041415"/>
</dbReference>
<dbReference type="InParanoid" id="M1DNI8"/>
<dbReference type="HOGENOM" id="CLU_029307_2_2_1"/>
<accession>M1DNI8</accession>
<proteinExistence type="predicted"/>
<feature type="compositionally biased region" description="Polar residues" evidence="1">
    <location>
        <begin position="69"/>
        <end position="87"/>
    </location>
</feature>
<dbReference type="Proteomes" id="UP000011115">
    <property type="component" value="Unassembled WGS sequence"/>
</dbReference>
<feature type="compositionally biased region" description="Polar residues" evidence="1">
    <location>
        <begin position="224"/>
        <end position="241"/>
    </location>
</feature>
<sequence>MELYQRAGVPRYDARDFEVSPSSSTDIRRIEVKYAREEADRRRAAPIDTSLEVDVDSIPAEASLPTPASLPSGTSAPCTPSLVPGTSISSQPAKITQVMILKMGHLAHSADMRVNRLERYVPWMIENVILAALTPLQTSIYTLTTRVETCESKQRETSKGCCTVNDSDAATDEEQREIREESIYRDFPDHEETIVQSVIQTLETSMVASSGAGPSKVTPGTDAQVPNTTPGTDAQTDGATI</sequence>